<keyword evidence="4" id="KW-0677">Repeat</keyword>
<dbReference type="FunFam" id="3.30.160.60:FF:000193">
    <property type="entry name" value="Zinc finger protein 300"/>
    <property type="match status" value="1"/>
</dbReference>
<keyword evidence="8" id="KW-0804">Transcription</keyword>
<dbReference type="GO" id="GO:0000981">
    <property type="term" value="F:DNA-binding transcription factor activity, RNA polymerase II-specific"/>
    <property type="evidence" value="ECO:0007669"/>
    <property type="project" value="TreeGrafter"/>
</dbReference>
<dbReference type="FunFam" id="3.30.160.60:FF:000616">
    <property type="entry name" value="PR domain zinc finger protein 13"/>
    <property type="match status" value="1"/>
</dbReference>
<evidence type="ECO:0000256" key="4">
    <source>
        <dbReference type="ARBA" id="ARBA00022737"/>
    </source>
</evidence>
<evidence type="ECO:0000256" key="5">
    <source>
        <dbReference type="ARBA" id="ARBA00022771"/>
    </source>
</evidence>
<evidence type="ECO:0000256" key="3">
    <source>
        <dbReference type="ARBA" id="ARBA00022723"/>
    </source>
</evidence>
<evidence type="ECO:0000256" key="1">
    <source>
        <dbReference type="ARBA" id="ARBA00004123"/>
    </source>
</evidence>
<keyword evidence="3" id="KW-0479">Metal-binding</keyword>
<dbReference type="PROSITE" id="PS00028">
    <property type="entry name" value="ZINC_FINGER_C2H2_1"/>
    <property type="match status" value="3"/>
</dbReference>
<keyword evidence="6" id="KW-0862">Zinc</keyword>
<dbReference type="InterPro" id="IPR013087">
    <property type="entry name" value="Znf_C2H2_type"/>
</dbReference>
<dbReference type="GO" id="GO:0008270">
    <property type="term" value="F:zinc ion binding"/>
    <property type="evidence" value="ECO:0007669"/>
    <property type="project" value="UniProtKB-KW"/>
</dbReference>
<dbReference type="Pfam" id="PF13894">
    <property type="entry name" value="zf-C2H2_4"/>
    <property type="match status" value="1"/>
</dbReference>
<keyword evidence="7" id="KW-0805">Transcription regulation</keyword>
<dbReference type="GO" id="GO:0005634">
    <property type="term" value="C:nucleus"/>
    <property type="evidence" value="ECO:0007669"/>
    <property type="project" value="UniProtKB-SubCell"/>
</dbReference>
<evidence type="ECO:0000259" key="11">
    <source>
        <dbReference type="PROSITE" id="PS50157"/>
    </source>
</evidence>
<dbReference type="PROSITE" id="PS50157">
    <property type="entry name" value="ZINC_FINGER_C2H2_2"/>
    <property type="match status" value="3"/>
</dbReference>
<evidence type="ECO:0000256" key="2">
    <source>
        <dbReference type="ARBA" id="ARBA00006991"/>
    </source>
</evidence>
<dbReference type="EMBL" id="MU825879">
    <property type="protein sequence ID" value="KAJ7385647.1"/>
    <property type="molecule type" value="Genomic_DNA"/>
</dbReference>
<evidence type="ECO:0000313" key="13">
    <source>
        <dbReference type="Proteomes" id="UP001163046"/>
    </source>
</evidence>
<keyword evidence="13" id="KW-1185">Reference proteome</keyword>
<dbReference type="OrthoDB" id="9998363at2759"/>
<dbReference type="PANTHER" id="PTHR24394">
    <property type="entry name" value="ZINC FINGER PROTEIN"/>
    <property type="match status" value="1"/>
</dbReference>
<reference evidence="12" key="1">
    <citation type="submission" date="2023-01" db="EMBL/GenBank/DDBJ databases">
        <title>Genome assembly of the deep-sea coral Lophelia pertusa.</title>
        <authorList>
            <person name="Herrera S."/>
            <person name="Cordes E."/>
        </authorList>
    </citation>
    <scope>NUCLEOTIDE SEQUENCE</scope>
    <source>
        <strain evidence="12">USNM1676648</strain>
        <tissue evidence="12">Polyp</tissue>
    </source>
</reference>
<evidence type="ECO:0000256" key="10">
    <source>
        <dbReference type="PROSITE-ProRule" id="PRU00042"/>
    </source>
</evidence>
<dbReference type="PANTHER" id="PTHR24394:SF29">
    <property type="entry name" value="MYONEURIN"/>
    <property type="match status" value="1"/>
</dbReference>
<dbReference type="SUPFAM" id="SSF57667">
    <property type="entry name" value="beta-beta-alpha zinc fingers"/>
    <property type="match status" value="2"/>
</dbReference>
<feature type="domain" description="C2H2-type" evidence="11">
    <location>
        <begin position="126"/>
        <end position="150"/>
    </location>
</feature>
<proteinExistence type="inferred from homology"/>
<dbReference type="InterPro" id="IPR036236">
    <property type="entry name" value="Znf_C2H2_sf"/>
</dbReference>
<evidence type="ECO:0000256" key="7">
    <source>
        <dbReference type="ARBA" id="ARBA00023015"/>
    </source>
</evidence>
<accession>A0A9X0D391</accession>
<protein>
    <submittedName>
        <fullName evidence="12">PR domain zinc finger protein 13</fullName>
    </submittedName>
</protein>
<sequence>MSFRQHFQCNCYSCTSLHELTDNAAATRYHEPAFFVDPMYRYSTYPRMIPFFAHHAVNSPQASPRNQGFTCEYCGKVYCRKYVLKIHMRTHTGFKPLQCKVCDKSFSDPSNMKKHVKLHETEDTVHKCRHCGRNFVRYRGLLNHIKSKHSEFVSL</sequence>
<comment type="subcellular location">
    <subcellularLocation>
        <location evidence="1">Nucleus</location>
    </subcellularLocation>
</comment>
<comment type="caution">
    <text evidence="12">The sequence shown here is derived from an EMBL/GenBank/DDBJ whole genome shotgun (WGS) entry which is preliminary data.</text>
</comment>
<dbReference type="AlphaFoldDB" id="A0A9X0D391"/>
<evidence type="ECO:0000313" key="12">
    <source>
        <dbReference type="EMBL" id="KAJ7385647.1"/>
    </source>
</evidence>
<evidence type="ECO:0000256" key="9">
    <source>
        <dbReference type="ARBA" id="ARBA00023242"/>
    </source>
</evidence>
<organism evidence="12 13">
    <name type="scientific">Desmophyllum pertusum</name>
    <dbReference type="NCBI Taxonomy" id="174260"/>
    <lineage>
        <taxon>Eukaryota</taxon>
        <taxon>Metazoa</taxon>
        <taxon>Cnidaria</taxon>
        <taxon>Anthozoa</taxon>
        <taxon>Hexacorallia</taxon>
        <taxon>Scleractinia</taxon>
        <taxon>Caryophylliina</taxon>
        <taxon>Caryophylliidae</taxon>
        <taxon>Desmophyllum</taxon>
    </lineage>
</organism>
<dbReference type="SMART" id="SM00355">
    <property type="entry name" value="ZnF_C2H2"/>
    <property type="match status" value="3"/>
</dbReference>
<dbReference type="Pfam" id="PF00096">
    <property type="entry name" value="zf-C2H2"/>
    <property type="match status" value="2"/>
</dbReference>
<feature type="domain" description="C2H2-type" evidence="11">
    <location>
        <begin position="69"/>
        <end position="96"/>
    </location>
</feature>
<name>A0A9X0D391_9CNID</name>
<evidence type="ECO:0000256" key="8">
    <source>
        <dbReference type="ARBA" id="ARBA00023163"/>
    </source>
</evidence>
<feature type="domain" description="C2H2-type" evidence="11">
    <location>
        <begin position="97"/>
        <end position="124"/>
    </location>
</feature>
<gene>
    <name evidence="12" type="primary">PRDM13_1</name>
    <name evidence="12" type="ORF">OS493_013673</name>
</gene>
<keyword evidence="9" id="KW-0539">Nucleus</keyword>
<evidence type="ECO:0000256" key="6">
    <source>
        <dbReference type="ARBA" id="ARBA00022833"/>
    </source>
</evidence>
<comment type="similarity">
    <text evidence="2">Belongs to the krueppel C2H2-type zinc-finger protein family.</text>
</comment>
<dbReference type="Gene3D" id="3.30.160.60">
    <property type="entry name" value="Classic Zinc Finger"/>
    <property type="match status" value="2"/>
</dbReference>
<keyword evidence="5 10" id="KW-0863">Zinc-finger</keyword>
<dbReference type="Proteomes" id="UP001163046">
    <property type="component" value="Unassembled WGS sequence"/>
</dbReference>